<reference evidence="6" key="1">
    <citation type="submission" date="2025-08" db="UniProtKB">
        <authorList>
            <consortium name="Ensembl"/>
        </authorList>
    </citation>
    <scope>IDENTIFICATION</scope>
</reference>
<dbReference type="GO" id="GO:0006412">
    <property type="term" value="P:translation"/>
    <property type="evidence" value="ECO:0007669"/>
    <property type="project" value="InterPro"/>
</dbReference>
<dbReference type="GO" id="GO:0008097">
    <property type="term" value="F:5S rRNA binding"/>
    <property type="evidence" value="ECO:0007669"/>
    <property type="project" value="InterPro"/>
</dbReference>
<dbReference type="Proteomes" id="UP000694561">
    <property type="component" value="Unplaced"/>
</dbReference>
<dbReference type="PANTHER" id="PTHR23410:SF12">
    <property type="entry name" value="LARGE RIBOSOMAL SUBUNIT PROTEIN UL18"/>
    <property type="match status" value="1"/>
</dbReference>
<evidence type="ECO:0000313" key="6">
    <source>
        <dbReference type="Ensembl" id="ENSMMNP00015000861.1"/>
    </source>
</evidence>
<dbReference type="PRINTS" id="PR00058">
    <property type="entry name" value="RIBOSOMALL5"/>
</dbReference>
<proteinExistence type="inferred from homology"/>
<dbReference type="GeneTree" id="ENSGT00950000183210"/>
<dbReference type="Gene3D" id="3.30.420.100">
    <property type="match status" value="1"/>
</dbReference>
<dbReference type="GO" id="GO:0022625">
    <property type="term" value="C:cytosolic large ribosomal subunit"/>
    <property type="evidence" value="ECO:0007669"/>
    <property type="project" value="TreeGrafter"/>
</dbReference>
<dbReference type="InterPro" id="IPR057268">
    <property type="entry name" value="Ribosomal_L18"/>
</dbReference>
<keyword evidence="7" id="KW-1185">Reference proteome</keyword>
<dbReference type="InterPro" id="IPR005485">
    <property type="entry name" value="Rbsml_uL18_euk_arch"/>
</dbReference>
<dbReference type="Ensembl" id="ENSMMNT00015000955.1">
    <property type="protein sequence ID" value="ENSMMNP00015000861.1"/>
    <property type="gene ID" value="ENSMMNG00015000696.1"/>
</dbReference>
<dbReference type="SUPFAM" id="SSF53137">
    <property type="entry name" value="Translational machinery components"/>
    <property type="match status" value="1"/>
</dbReference>
<protein>
    <recommendedName>
        <fullName evidence="4">Large ribosomal subunit protein uL18</fullName>
    </recommendedName>
    <alternativeName>
        <fullName evidence="5">60S ribosomal protein L5</fullName>
    </alternativeName>
</protein>
<evidence type="ECO:0000256" key="5">
    <source>
        <dbReference type="ARBA" id="ARBA00035352"/>
    </source>
</evidence>
<reference evidence="6" key="2">
    <citation type="submission" date="2025-09" db="UniProtKB">
        <authorList>
            <consortium name="Ensembl"/>
        </authorList>
    </citation>
    <scope>IDENTIFICATION</scope>
</reference>
<dbReference type="CDD" id="cd00432">
    <property type="entry name" value="Ribosomal_L18_L5e"/>
    <property type="match status" value="1"/>
</dbReference>
<dbReference type="GO" id="GO:0000027">
    <property type="term" value="P:ribosomal large subunit assembly"/>
    <property type="evidence" value="ECO:0007669"/>
    <property type="project" value="TreeGrafter"/>
</dbReference>
<dbReference type="GO" id="GO:0003735">
    <property type="term" value="F:structural constituent of ribosome"/>
    <property type="evidence" value="ECO:0007669"/>
    <property type="project" value="InterPro"/>
</dbReference>
<name>A0A8C6F0Q6_MONMO</name>
<evidence type="ECO:0000313" key="7">
    <source>
        <dbReference type="Proteomes" id="UP000694561"/>
    </source>
</evidence>
<evidence type="ECO:0000256" key="1">
    <source>
        <dbReference type="ARBA" id="ARBA00007116"/>
    </source>
</evidence>
<evidence type="ECO:0000256" key="3">
    <source>
        <dbReference type="ARBA" id="ARBA00023274"/>
    </source>
</evidence>
<keyword evidence="2" id="KW-0689">Ribosomal protein</keyword>
<dbReference type="PANTHER" id="PTHR23410">
    <property type="entry name" value="RIBOSOMAL PROTEIN L5-RELATED"/>
    <property type="match status" value="1"/>
</dbReference>
<evidence type="ECO:0000256" key="2">
    <source>
        <dbReference type="ARBA" id="ARBA00022980"/>
    </source>
</evidence>
<dbReference type="Pfam" id="PF17144">
    <property type="entry name" value="Ribosomal_L5e"/>
    <property type="match status" value="1"/>
</dbReference>
<organism evidence="6 7">
    <name type="scientific">Monodon monoceros</name>
    <name type="common">Narwhal</name>
    <name type="synonym">Ceratodon monodon</name>
    <dbReference type="NCBI Taxonomy" id="40151"/>
    <lineage>
        <taxon>Eukaryota</taxon>
        <taxon>Metazoa</taxon>
        <taxon>Chordata</taxon>
        <taxon>Craniata</taxon>
        <taxon>Vertebrata</taxon>
        <taxon>Euteleostomi</taxon>
        <taxon>Mammalia</taxon>
        <taxon>Eutheria</taxon>
        <taxon>Laurasiatheria</taxon>
        <taxon>Artiodactyla</taxon>
        <taxon>Whippomorpha</taxon>
        <taxon>Cetacea</taxon>
        <taxon>Odontoceti</taxon>
        <taxon>Monodontidae</taxon>
        <taxon>Monodon</taxon>
    </lineage>
</organism>
<comment type="similarity">
    <text evidence="1">Belongs to the universal ribosomal protein uL18 family.</text>
</comment>
<sequence>MEFVKVVKNKAHFKRYQVKFRRRQEGKTDYYAWKQLIIQDKNKYNTGKYRTIVRVTNRDIICQMAYARIQGDMIVCAAYAHELPTYGVKVGRTNYAFWGTCKWRLVYPSQYQRVPWL</sequence>
<keyword evidence="3" id="KW-0687">Ribonucleoprotein</keyword>
<accession>A0A8C6F0Q6</accession>
<evidence type="ECO:0000256" key="4">
    <source>
        <dbReference type="ARBA" id="ARBA00035197"/>
    </source>
</evidence>
<dbReference type="AlphaFoldDB" id="A0A8C6F0Q6"/>